<protein>
    <submittedName>
        <fullName evidence="1">Uncharacterized protein</fullName>
    </submittedName>
</protein>
<evidence type="ECO:0000313" key="1">
    <source>
        <dbReference type="EMBL" id="KAK5635891.1"/>
    </source>
</evidence>
<dbReference type="AlphaFoldDB" id="A0AAN7UZQ8"/>
<reference evidence="1 2" key="1">
    <citation type="submission" date="2023-10" db="EMBL/GenBank/DDBJ databases">
        <title>Draft genome sequence of Xylaria bambusicola isolate GMP-LS, the root and basal stem rot pathogen of sugarcane in Indonesia.</title>
        <authorList>
            <person name="Selvaraj P."/>
            <person name="Muralishankar V."/>
            <person name="Muruganantham S."/>
            <person name="Sp S."/>
            <person name="Haryani S."/>
            <person name="Lau K.J.X."/>
            <person name="Naqvi N.I."/>
        </authorList>
    </citation>
    <scope>NUCLEOTIDE SEQUENCE [LARGE SCALE GENOMIC DNA]</scope>
    <source>
        <strain evidence="1">GMP-LS</strain>
    </source>
</reference>
<sequence>MVMLVTYGLLYRVIRFWYYYSFTHVVSVACDDAVVCGQLQEAAMLTSTFVVPSPDLTSSPWMIGIAPV</sequence>
<organism evidence="1 2">
    <name type="scientific">Xylaria bambusicola</name>
    <dbReference type="NCBI Taxonomy" id="326684"/>
    <lineage>
        <taxon>Eukaryota</taxon>
        <taxon>Fungi</taxon>
        <taxon>Dikarya</taxon>
        <taxon>Ascomycota</taxon>
        <taxon>Pezizomycotina</taxon>
        <taxon>Sordariomycetes</taxon>
        <taxon>Xylariomycetidae</taxon>
        <taxon>Xylariales</taxon>
        <taxon>Xylariaceae</taxon>
        <taxon>Xylaria</taxon>
    </lineage>
</organism>
<dbReference type="EMBL" id="JAWHQM010000059">
    <property type="protein sequence ID" value="KAK5635891.1"/>
    <property type="molecule type" value="Genomic_DNA"/>
</dbReference>
<keyword evidence="2" id="KW-1185">Reference proteome</keyword>
<comment type="caution">
    <text evidence="1">The sequence shown here is derived from an EMBL/GenBank/DDBJ whole genome shotgun (WGS) entry which is preliminary data.</text>
</comment>
<accession>A0AAN7UZQ8</accession>
<evidence type="ECO:0000313" key="2">
    <source>
        <dbReference type="Proteomes" id="UP001305414"/>
    </source>
</evidence>
<dbReference type="Proteomes" id="UP001305414">
    <property type="component" value="Unassembled WGS sequence"/>
</dbReference>
<gene>
    <name evidence="1" type="ORF">RRF57_011603</name>
</gene>
<name>A0AAN7UZQ8_9PEZI</name>
<proteinExistence type="predicted"/>